<protein>
    <recommendedName>
        <fullName evidence="5">O-methyltransferase C-terminal domain-containing protein</fullName>
    </recommendedName>
</protein>
<dbReference type="PIRSF" id="PIRSF005739">
    <property type="entry name" value="O-mtase"/>
    <property type="match status" value="1"/>
</dbReference>
<dbReference type="Pfam" id="PF00891">
    <property type="entry name" value="Methyltransf_2"/>
    <property type="match status" value="1"/>
</dbReference>
<evidence type="ECO:0000256" key="4">
    <source>
        <dbReference type="PIRSR" id="PIRSR005739-1"/>
    </source>
</evidence>
<proteinExistence type="predicted"/>
<keyword evidence="7" id="KW-1185">Reference proteome</keyword>
<name>A0A1L7X8L4_9HELO</name>
<accession>A0A1L7X8L4</accession>
<feature type="active site" description="Proton acceptor" evidence="4">
    <location>
        <position position="305"/>
    </location>
</feature>
<dbReference type="InterPro" id="IPR036388">
    <property type="entry name" value="WH-like_DNA-bd_sf"/>
</dbReference>
<keyword evidence="2" id="KW-0808">Transferase</keyword>
<dbReference type="GO" id="GO:0008171">
    <property type="term" value="F:O-methyltransferase activity"/>
    <property type="evidence" value="ECO:0007669"/>
    <property type="project" value="InterPro"/>
</dbReference>
<dbReference type="SUPFAM" id="SSF46785">
    <property type="entry name" value="Winged helix' DNA-binding domain"/>
    <property type="match status" value="1"/>
</dbReference>
<evidence type="ECO:0000256" key="1">
    <source>
        <dbReference type="ARBA" id="ARBA00022603"/>
    </source>
</evidence>
<reference evidence="6 7" key="1">
    <citation type="submission" date="2016-03" db="EMBL/GenBank/DDBJ databases">
        <authorList>
            <person name="Ploux O."/>
        </authorList>
    </citation>
    <scope>NUCLEOTIDE SEQUENCE [LARGE SCALE GENOMIC DNA]</scope>
    <source>
        <strain evidence="6 7">UAMH 11012</strain>
    </source>
</reference>
<dbReference type="GO" id="GO:0032259">
    <property type="term" value="P:methylation"/>
    <property type="evidence" value="ECO:0007669"/>
    <property type="project" value="UniProtKB-KW"/>
</dbReference>
<dbReference type="EMBL" id="FJOG01000018">
    <property type="protein sequence ID" value="CZR61327.1"/>
    <property type="molecule type" value="Genomic_DNA"/>
</dbReference>
<organism evidence="6 7">
    <name type="scientific">Phialocephala subalpina</name>
    <dbReference type="NCBI Taxonomy" id="576137"/>
    <lineage>
        <taxon>Eukaryota</taxon>
        <taxon>Fungi</taxon>
        <taxon>Dikarya</taxon>
        <taxon>Ascomycota</taxon>
        <taxon>Pezizomycotina</taxon>
        <taxon>Leotiomycetes</taxon>
        <taxon>Helotiales</taxon>
        <taxon>Mollisiaceae</taxon>
        <taxon>Phialocephala</taxon>
        <taxon>Phialocephala fortinii species complex</taxon>
    </lineage>
</organism>
<feature type="domain" description="O-methyltransferase C-terminal" evidence="5">
    <location>
        <begin position="174"/>
        <end position="376"/>
    </location>
</feature>
<dbReference type="PANTHER" id="PTHR43712">
    <property type="entry name" value="PUTATIVE (AFU_ORTHOLOGUE AFUA_4G14580)-RELATED"/>
    <property type="match status" value="1"/>
</dbReference>
<dbReference type="Gene3D" id="3.40.50.150">
    <property type="entry name" value="Vaccinia Virus protein VP39"/>
    <property type="match status" value="1"/>
</dbReference>
<keyword evidence="1" id="KW-0489">Methyltransferase</keyword>
<dbReference type="InterPro" id="IPR029063">
    <property type="entry name" value="SAM-dependent_MTases_sf"/>
</dbReference>
<evidence type="ECO:0000313" key="6">
    <source>
        <dbReference type="EMBL" id="CZR61327.1"/>
    </source>
</evidence>
<evidence type="ECO:0000256" key="3">
    <source>
        <dbReference type="ARBA" id="ARBA00022691"/>
    </source>
</evidence>
<dbReference type="SUPFAM" id="SSF53335">
    <property type="entry name" value="S-adenosyl-L-methionine-dependent methyltransferases"/>
    <property type="match status" value="1"/>
</dbReference>
<gene>
    <name evidence="6" type="ORF">PAC_11223</name>
</gene>
<dbReference type="PROSITE" id="PS51683">
    <property type="entry name" value="SAM_OMT_II"/>
    <property type="match status" value="1"/>
</dbReference>
<sequence>MADSYTPPAEIAALVANVNKAADGFSAAVGGDLHAARRNLQLEARKLLYSLEEPNTEVWPRIFQVNVSAAIEIVGNLKLWEHFEGGKTVTMAQVLELTKADEIIIIRIFRQLTAANVFAESAGPSWTLTPLGVPYLNPDHRAFNNLMFVDIIPSIMAMPRTLAEHNYKAPTKETGTPYKWAHGEELWTWLGSHPDRALNMVAGMRSHNAGNVSGDAYPWGQELGKLGLKYEDVVIVDIAGGQGHIMEEVRKRNPEIKGRFIVQDLPSTFEAVAGPPEGVEFMSYDIFTPQPVKDAHIYYYRHIFHDWSDADCTTFLEQVVPVLKAQPKSKLLLVDLVLPDTNVTMQEAIRDISMFPIGGLERNETQWKELLAKSGLKIKKIWRGSEPEACVECELL</sequence>
<dbReference type="AlphaFoldDB" id="A0A1L7X8L4"/>
<evidence type="ECO:0000313" key="7">
    <source>
        <dbReference type="Proteomes" id="UP000184330"/>
    </source>
</evidence>
<dbReference type="PANTHER" id="PTHR43712:SF1">
    <property type="entry name" value="HYPOTHETICAL O-METHYLTRANSFERASE (EUROFUNG)-RELATED"/>
    <property type="match status" value="1"/>
</dbReference>
<keyword evidence="3" id="KW-0949">S-adenosyl-L-methionine</keyword>
<evidence type="ECO:0000259" key="5">
    <source>
        <dbReference type="Pfam" id="PF00891"/>
    </source>
</evidence>
<dbReference type="OrthoDB" id="3340390at2759"/>
<dbReference type="InterPro" id="IPR001077">
    <property type="entry name" value="COMT_C"/>
</dbReference>
<dbReference type="Gene3D" id="1.10.10.10">
    <property type="entry name" value="Winged helix-like DNA-binding domain superfamily/Winged helix DNA-binding domain"/>
    <property type="match status" value="1"/>
</dbReference>
<dbReference type="Proteomes" id="UP000184330">
    <property type="component" value="Unassembled WGS sequence"/>
</dbReference>
<evidence type="ECO:0000256" key="2">
    <source>
        <dbReference type="ARBA" id="ARBA00022679"/>
    </source>
</evidence>
<dbReference type="InterPro" id="IPR016461">
    <property type="entry name" value="COMT-like"/>
</dbReference>
<dbReference type="InterPro" id="IPR036390">
    <property type="entry name" value="WH_DNA-bd_sf"/>
</dbReference>